<dbReference type="EMBL" id="NTHN01000076">
    <property type="protein sequence ID" value="PBD20095.1"/>
    <property type="molecule type" value="Genomic_DNA"/>
</dbReference>
<dbReference type="Gene3D" id="3.40.50.880">
    <property type="match status" value="1"/>
</dbReference>
<evidence type="ECO:0000313" key="2">
    <source>
        <dbReference type="EMBL" id="PBD20095.1"/>
    </source>
</evidence>
<proteinExistence type="predicted"/>
<comment type="caution">
    <text evidence="2">The sequence shown here is derived from an EMBL/GenBank/DDBJ whole genome shotgun (WGS) entry which is preliminary data.</text>
</comment>
<dbReference type="SUPFAM" id="SSF52317">
    <property type="entry name" value="Class I glutamine amidotransferase-like"/>
    <property type="match status" value="1"/>
</dbReference>
<dbReference type="InterPro" id="IPR046540">
    <property type="entry name" value="DMFA2_C"/>
</dbReference>
<feature type="domain" description="N,N-dimethylformamidase beta subunit-like C-terminal" evidence="1">
    <location>
        <begin position="230"/>
        <end position="659"/>
    </location>
</feature>
<name>A0A2A3JY21_9RHOB</name>
<reference evidence="2" key="1">
    <citation type="submission" date="2017-09" db="EMBL/GenBank/DDBJ databases">
        <title>Yangia sp. SAOS 153D whole genome sequencing.</title>
        <authorList>
            <person name="Verma A."/>
            <person name="Krishnamurthi S."/>
        </authorList>
    </citation>
    <scope>NUCLEOTIDE SEQUENCE [LARGE SCALE GENOMIC DNA]</scope>
    <source>
        <strain evidence="2">SAOS 153D</strain>
    </source>
</reference>
<accession>A0A2A3JY21</accession>
<dbReference type="AlphaFoldDB" id="A0A2A3JY21"/>
<gene>
    <name evidence="2" type="ORF">CLG85_05955</name>
</gene>
<dbReference type="Pfam" id="PF20254">
    <property type="entry name" value="DMFA2_C"/>
    <property type="match status" value="1"/>
</dbReference>
<protein>
    <recommendedName>
        <fullName evidence="1">N,N-dimethylformamidase beta subunit-like C-terminal domain-containing protein</fullName>
    </recommendedName>
</protein>
<organism evidence="2">
    <name type="scientific">Alloyangia mangrovi</name>
    <dbReference type="NCBI Taxonomy" id="1779329"/>
    <lineage>
        <taxon>Bacteria</taxon>
        <taxon>Pseudomonadati</taxon>
        <taxon>Pseudomonadota</taxon>
        <taxon>Alphaproteobacteria</taxon>
        <taxon>Rhodobacterales</taxon>
        <taxon>Roseobacteraceae</taxon>
        <taxon>Alloyangia</taxon>
    </lineage>
</organism>
<sequence length="685" mass="75061">MLLAYSDKLTVDPGETLEIKMSGRGEVSATLVRLHGLQDGAALRVREELIGDRSVHQARHQGLCPGSYVEIEVAGQDWSERTEISLSLCPTKTDTPQRVVQLGDLCLDLVEGQLVLGQGDTRETVSAPLSLGRWHNLRLQIEGQTVRAGLAGRLVEAALNGPLAGARVLIGQSEDRLLPLNGRVAEVRCTVGGTPLFDLDFSEAMGGAVAVDTSGRENHGVLHQRPARAVLGPHWDRQTLRWTDDPGQWNAVHLHEDDLYDAGWETDFSIEAPADSGIYAVKLEQDGDAFFVPFYVRPTTPSTRVLFVAPTNTYLAYANEHLWEGERGETHQRLKADPIRLDTAEELLQDEPRLGRSLYDRHADGSGVMHASRLRPLTNLQPNHWNWLSSGPRHFSADFFITGWLEKAGVRFDVTTEQDLDERGLELLKHYDVVVSGSHPEYPTEAILDAIEGYIHAGGRFMYMGANGFFWVTDFLDGGRDAIEVRRGYAAQRNWTSHPAEVHQATTGKQGAAWRHRGRDQNPVFGIGMAAAGWGRASGYQRTEASYAPEASWAFEGIEGELIGAHGYLLGGAAGDEMDHADPARGTPDGTIVLMSSRHEDLFFPTLDAVTEVGPGQAGPTNPAVRADCVLVRHEGGGEVFSTGSICWAGSLGTNDYDNDVARLSTNVLRRFLENRGSEQRSAKE</sequence>
<dbReference type="OrthoDB" id="505641at2"/>
<evidence type="ECO:0000259" key="1">
    <source>
        <dbReference type="Pfam" id="PF20254"/>
    </source>
</evidence>
<dbReference type="InterPro" id="IPR029062">
    <property type="entry name" value="Class_I_gatase-like"/>
</dbReference>